<sequence length="122" mass="13164">MSARSVEVCPRRSGDDERSVMVGGYAEVAELAALLEVEPEAEPFTCMCWGDVDFTVRGERGVVLGVLTHHAGDGLDWQPWGGQLPLLRPEELTAWLIRHDVIEPTPGPGATVWPTTGLSAPS</sequence>
<keyword evidence="2" id="KW-1185">Reference proteome</keyword>
<gene>
    <name evidence="1" type="ORF">AB0887_10310</name>
</gene>
<organism evidence="1 2">
    <name type="scientific">Streptomyces huasconensis</name>
    <dbReference type="NCBI Taxonomy" id="1854574"/>
    <lineage>
        <taxon>Bacteria</taxon>
        <taxon>Bacillati</taxon>
        <taxon>Actinomycetota</taxon>
        <taxon>Actinomycetes</taxon>
        <taxon>Kitasatosporales</taxon>
        <taxon>Streptomycetaceae</taxon>
        <taxon>Streptomyces</taxon>
    </lineage>
</organism>
<reference evidence="1 2" key="1">
    <citation type="submission" date="2024-06" db="EMBL/GenBank/DDBJ databases">
        <title>The Natural Products Discovery Center: Release of the First 8490 Sequenced Strains for Exploring Actinobacteria Biosynthetic Diversity.</title>
        <authorList>
            <person name="Kalkreuter E."/>
            <person name="Kautsar S.A."/>
            <person name="Yang D."/>
            <person name="Bader C.D."/>
            <person name="Teijaro C.N."/>
            <person name="Fluegel L."/>
            <person name="Davis C.M."/>
            <person name="Simpson J.R."/>
            <person name="Lauterbach L."/>
            <person name="Steele A.D."/>
            <person name="Gui C."/>
            <person name="Meng S."/>
            <person name="Li G."/>
            <person name="Viehrig K."/>
            <person name="Ye F."/>
            <person name="Su P."/>
            <person name="Kiefer A.F."/>
            <person name="Nichols A."/>
            <person name="Cepeda A.J."/>
            <person name="Yan W."/>
            <person name="Fan B."/>
            <person name="Jiang Y."/>
            <person name="Adhikari A."/>
            <person name="Zheng C.-J."/>
            <person name="Schuster L."/>
            <person name="Cowan T.M."/>
            <person name="Smanski M.J."/>
            <person name="Chevrette M.G."/>
            <person name="De Carvalho L.P.S."/>
            <person name="Shen B."/>
        </authorList>
    </citation>
    <scope>NUCLEOTIDE SEQUENCE [LARGE SCALE GENOMIC DNA]</scope>
    <source>
        <strain evidence="1 2">NPDC047833</strain>
    </source>
</reference>
<dbReference type="EMBL" id="JBEYRS010000003">
    <property type="protein sequence ID" value="MEW2362340.1"/>
    <property type="molecule type" value="Genomic_DNA"/>
</dbReference>
<dbReference type="Proteomes" id="UP001553843">
    <property type="component" value="Unassembled WGS sequence"/>
</dbReference>
<evidence type="ECO:0000313" key="2">
    <source>
        <dbReference type="Proteomes" id="UP001553843"/>
    </source>
</evidence>
<proteinExistence type="predicted"/>
<accession>A0ABV3LSC1</accession>
<comment type="caution">
    <text evidence="1">The sequence shown here is derived from an EMBL/GenBank/DDBJ whole genome shotgun (WGS) entry which is preliminary data.</text>
</comment>
<name>A0ABV3LSC1_9ACTN</name>
<dbReference type="RefSeq" id="WP_359770884.1">
    <property type="nucleotide sequence ID" value="NZ_JBEYRR010000001.1"/>
</dbReference>
<protein>
    <submittedName>
        <fullName evidence="1">Uncharacterized protein</fullName>
    </submittedName>
</protein>
<evidence type="ECO:0000313" key="1">
    <source>
        <dbReference type="EMBL" id="MEW2362340.1"/>
    </source>
</evidence>